<accession>A0A2T2P6I8</accession>
<proteinExistence type="inferred from homology"/>
<protein>
    <submittedName>
        <fullName evidence="8">FAD/NAD(P)-binding domain-containing protein</fullName>
    </submittedName>
</protein>
<reference evidence="8 9" key="1">
    <citation type="journal article" date="2018" name="Front. Microbiol.">
        <title>Genome-Wide Analysis of Corynespora cassiicola Leaf Fall Disease Putative Effectors.</title>
        <authorList>
            <person name="Lopez D."/>
            <person name="Ribeiro S."/>
            <person name="Label P."/>
            <person name="Fumanal B."/>
            <person name="Venisse J.S."/>
            <person name="Kohler A."/>
            <person name="de Oliveira R.R."/>
            <person name="Labutti K."/>
            <person name="Lipzen A."/>
            <person name="Lail K."/>
            <person name="Bauer D."/>
            <person name="Ohm R.A."/>
            <person name="Barry K.W."/>
            <person name="Spatafora J."/>
            <person name="Grigoriev I.V."/>
            <person name="Martin F.M."/>
            <person name="Pujade-Renaud V."/>
        </authorList>
    </citation>
    <scope>NUCLEOTIDE SEQUENCE [LARGE SCALE GENOMIC DNA]</scope>
    <source>
        <strain evidence="8 9">Philippines</strain>
    </source>
</reference>
<evidence type="ECO:0000313" key="8">
    <source>
        <dbReference type="EMBL" id="PSN73315.1"/>
    </source>
</evidence>
<evidence type="ECO:0000256" key="3">
    <source>
        <dbReference type="ARBA" id="ARBA00022630"/>
    </source>
</evidence>
<keyword evidence="3" id="KW-0285">Flavoprotein</keyword>
<dbReference type="InterPro" id="IPR050775">
    <property type="entry name" value="FAD-binding_Monooxygenases"/>
</dbReference>
<dbReference type="Proteomes" id="UP000240883">
    <property type="component" value="Unassembled WGS sequence"/>
</dbReference>
<evidence type="ECO:0000256" key="6">
    <source>
        <dbReference type="ARBA" id="ARBA00023002"/>
    </source>
</evidence>
<keyword evidence="5" id="KW-0521">NADP</keyword>
<keyword evidence="6" id="KW-0560">Oxidoreductase</keyword>
<evidence type="ECO:0000256" key="1">
    <source>
        <dbReference type="ARBA" id="ARBA00001974"/>
    </source>
</evidence>
<keyword evidence="4" id="KW-0274">FAD</keyword>
<gene>
    <name evidence="8" type="ORF">BS50DRAFT_653793</name>
</gene>
<dbReference type="AlphaFoldDB" id="A0A2T2P6I8"/>
<dbReference type="EMBL" id="KZ678129">
    <property type="protein sequence ID" value="PSN73315.1"/>
    <property type="molecule type" value="Genomic_DNA"/>
</dbReference>
<name>A0A2T2P6I8_CORCC</name>
<evidence type="ECO:0000313" key="9">
    <source>
        <dbReference type="Proteomes" id="UP000240883"/>
    </source>
</evidence>
<dbReference type="InterPro" id="IPR036188">
    <property type="entry name" value="FAD/NAD-bd_sf"/>
</dbReference>
<dbReference type="SUPFAM" id="SSF51905">
    <property type="entry name" value="FAD/NAD(P)-binding domain"/>
    <property type="match status" value="1"/>
</dbReference>
<comment type="similarity">
    <text evidence="2">Belongs to the FAD-binding monooxygenase family.</text>
</comment>
<organism evidence="8 9">
    <name type="scientific">Corynespora cassiicola Philippines</name>
    <dbReference type="NCBI Taxonomy" id="1448308"/>
    <lineage>
        <taxon>Eukaryota</taxon>
        <taxon>Fungi</taxon>
        <taxon>Dikarya</taxon>
        <taxon>Ascomycota</taxon>
        <taxon>Pezizomycotina</taxon>
        <taxon>Dothideomycetes</taxon>
        <taxon>Pleosporomycetidae</taxon>
        <taxon>Pleosporales</taxon>
        <taxon>Corynesporascaceae</taxon>
        <taxon>Corynespora</taxon>
    </lineage>
</organism>
<dbReference type="Gene3D" id="3.50.50.60">
    <property type="entry name" value="FAD/NAD(P)-binding domain"/>
    <property type="match status" value="2"/>
</dbReference>
<evidence type="ECO:0000259" key="7">
    <source>
        <dbReference type="Pfam" id="PF07992"/>
    </source>
</evidence>
<dbReference type="InterPro" id="IPR023753">
    <property type="entry name" value="FAD/NAD-binding_dom"/>
</dbReference>
<evidence type="ECO:0000256" key="4">
    <source>
        <dbReference type="ARBA" id="ARBA00022827"/>
    </source>
</evidence>
<evidence type="ECO:0000256" key="2">
    <source>
        <dbReference type="ARBA" id="ARBA00010139"/>
    </source>
</evidence>
<dbReference type="PANTHER" id="PTHR43098">
    <property type="entry name" value="L-ORNITHINE N(5)-MONOOXYGENASE-RELATED"/>
    <property type="match status" value="1"/>
</dbReference>
<dbReference type="OrthoDB" id="66881at2759"/>
<feature type="domain" description="FAD/NAD(P)-binding" evidence="7">
    <location>
        <begin position="67"/>
        <end position="289"/>
    </location>
</feature>
<comment type="cofactor">
    <cofactor evidence="1">
        <name>FAD</name>
        <dbReference type="ChEBI" id="CHEBI:57692"/>
    </cofactor>
</comment>
<evidence type="ECO:0000256" key="5">
    <source>
        <dbReference type="ARBA" id="ARBA00022857"/>
    </source>
</evidence>
<dbReference type="PANTHER" id="PTHR43098:SF2">
    <property type="entry name" value="FAD-BINDING MONOOXYGENASE AUSB-RELATED"/>
    <property type="match status" value="1"/>
</dbReference>
<keyword evidence="9" id="KW-1185">Reference proteome</keyword>
<dbReference type="Pfam" id="PF07992">
    <property type="entry name" value="Pyr_redox_2"/>
    <property type="match status" value="1"/>
</dbReference>
<sequence>MISPELYAKLEEKYTYERDKRLQHQPEGAKQFVKLNEESFKDLNEDRFINYDAVDANQPLRDGSKTKVLITGGGHGGLLMAVRLIQAGLDPNDIVIVDKAGGFGGTWYWNRYPGLMCDIEGYCYMPLLEETGYVPQHRYSYGYEIREHTERIARQWKIRGQFATETTYQKWDEEKRRWIVSLVQTTRPGETKPLQVEAQFVLLATGVFPIPYLPRLNGFDEMRKNVTVLHTSRWDYELTGGTQKQPDMTKLKGKVVGIVGTGATSLQLVPQLAKWAKHVYVFQRTPSFVSYRGQKETTPEDWAKVANKPGWQYDRMANFNANVSKEEVDVDLVNDGWTHSSTVSGLLGSSRTLVTPDKVGEHLKYMKTMDFEVGERVRQNMERQIDDPETAEKLKPWYYGWCKRPAFHDDYLPSFNMDHVTLVDLDGKGLDKCHSKGVVANGTDYEVDFMVFATGFLHSATSSPALGSGGPIPVLGRGDRTLEENFSAKDFNTFHGIATNGFPNLFFFGPRGTGVSGNLTSSFDIVGRQIAYVIDEGTKKSVDPDQTVLEVTEEAEQAWGDEIVKRAAWWATMKACTPGYFTSHGEGLKDLPPDEALLGARKAGFGGGANAYSLILEGYRKNGGLPGILVQG</sequence>
<dbReference type="GO" id="GO:0016491">
    <property type="term" value="F:oxidoreductase activity"/>
    <property type="evidence" value="ECO:0007669"/>
    <property type="project" value="UniProtKB-KW"/>
</dbReference>